<evidence type="ECO:0000256" key="10">
    <source>
        <dbReference type="ARBA" id="ARBA00055355"/>
    </source>
</evidence>
<feature type="transmembrane region" description="Helical" evidence="14">
    <location>
        <begin position="428"/>
        <end position="449"/>
    </location>
</feature>
<comment type="caution">
    <text evidence="18">The sequence shown here is derived from an EMBL/GenBank/DDBJ whole genome shotgun (WGS) entry which is preliminary data.</text>
</comment>
<dbReference type="GO" id="GO:0006508">
    <property type="term" value="P:proteolysis"/>
    <property type="evidence" value="ECO:0007669"/>
    <property type="project" value="InterPro"/>
</dbReference>
<feature type="domain" description="ABC transmembrane type-1" evidence="16">
    <location>
        <begin position="181"/>
        <end position="460"/>
    </location>
</feature>
<feature type="region of interest" description="Disordered" evidence="13">
    <location>
        <begin position="736"/>
        <end position="765"/>
    </location>
</feature>
<dbReference type="PANTHER" id="PTHR24221">
    <property type="entry name" value="ATP-BINDING CASSETTE SUB-FAMILY B"/>
    <property type="match status" value="1"/>
</dbReference>
<dbReference type="GO" id="GO:0005524">
    <property type="term" value="F:ATP binding"/>
    <property type="evidence" value="ECO:0007669"/>
    <property type="project" value="UniProtKB-KW"/>
</dbReference>
<keyword evidence="5" id="KW-0204">Cytolysis</keyword>
<dbReference type="InterPro" id="IPR005074">
    <property type="entry name" value="Peptidase_C39"/>
</dbReference>
<feature type="transmembrane region" description="Helical" evidence="14">
    <location>
        <begin position="319"/>
        <end position="339"/>
    </location>
</feature>
<dbReference type="InterPro" id="IPR003439">
    <property type="entry name" value="ABC_transporter-like_ATP-bd"/>
</dbReference>
<evidence type="ECO:0000256" key="6">
    <source>
        <dbReference type="ARBA" id="ARBA00022741"/>
    </source>
</evidence>
<feature type="transmembrane region" description="Helical" evidence="14">
    <location>
        <begin position="288"/>
        <end position="313"/>
    </location>
</feature>
<evidence type="ECO:0000313" key="19">
    <source>
        <dbReference type="Proteomes" id="UP000285575"/>
    </source>
</evidence>
<name>A0A437RCE4_9BURK</name>
<sequence>MDEHSAALAGGPAPPAAVSGVDLENDALAHALSWLTRHHGRERTPESLLAQMPVASRLGPDEAVRALREAGYSAGVIQRPVAELHELLLPAVLLLQGGDACVVVARHPDGVYDIVMPGRQHHACTATLEELQSEYTGFALVCTPVPQSASAQGTGQVPLLAAQGSHWLWGTLRRFVPYYRGALIAAMLSNVLMLVTGLATSVIYDKVIPHQAYVTLWAIAAGCALALGFDMMARQLRAYLIDMAGRKTDLIIGSLLFRQTLALRMENRPASAGAYAHIIAQVEMMRDFFASATLSAVSDLPFILIFVAMVFVIGGPLGWVLVIAIPILVIVSIAIQNSLRRAMNANMQQQADLHGVVVEAVDGMEDLKAAGAQGRFLRRYEEATAAAAAAALKSRSITSWTMNLSGIAQQLVTMIMLVWGVYLIDAQVITGGALFGAVMLASRAVAPLASVTSLATRYQGARAAMNSLNHVMQQPVDREPGKTYVPRRELSGRLGLHEVGFAYPVPASVAGAVAGGEGPKVLKGVTLKFEPGERVAILGRIGSGKSTVLRLLAGLYQPTEGYVDVDGIDLRQIDPADYRARVGFVSQDPRLFHGTLRDNVLLDRATADPGRLADVARLTGLDRLIQSHPQGWELPVGEAGALLSGGQRQLVALARCLVTQPRILLMDEPTSSMDAQSEALFLRQLKDACGDCTLLVVTHRPALLELVDRVLVIDAGRLVMDGPKAQVLAALSGQRPAAAPQAPGGPPSNLHMHPTARPVEREASV</sequence>
<reference evidence="18 19" key="1">
    <citation type="submission" date="2019-01" db="EMBL/GenBank/DDBJ databases">
        <authorList>
            <person name="Chen W.-M."/>
        </authorList>
    </citation>
    <scope>NUCLEOTIDE SEQUENCE [LARGE SCALE GENOMIC DNA]</scope>
    <source>
        <strain evidence="18 19">KYPY4</strain>
    </source>
</reference>
<dbReference type="Pfam" id="PF03412">
    <property type="entry name" value="Peptidase_C39"/>
    <property type="match status" value="1"/>
</dbReference>
<dbReference type="PROSITE" id="PS50929">
    <property type="entry name" value="ABC_TM1F"/>
    <property type="match status" value="1"/>
</dbReference>
<dbReference type="EMBL" id="SACR01000005">
    <property type="protein sequence ID" value="RVU44367.1"/>
    <property type="molecule type" value="Genomic_DNA"/>
</dbReference>
<dbReference type="GO" id="GO:0005886">
    <property type="term" value="C:plasma membrane"/>
    <property type="evidence" value="ECO:0007669"/>
    <property type="project" value="UniProtKB-SubCell"/>
</dbReference>
<evidence type="ECO:0000256" key="14">
    <source>
        <dbReference type="SAM" id="Phobius"/>
    </source>
</evidence>
<evidence type="ECO:0000256" key="11">
    <source>
        <dbReference type="ARBA" id="ARBA00061173"/>
    </source>
</evidence>
<dbReference type="GO" id="GO:0016887">
    <property type="term" value="F:ATP hydrolysis activity"/>
    <property type="evidence" value="ECO:0007669"/>
    <property type="project" value="InterPro"/>
</dbReference>
<dbReference type="GO" id="GO:0008233">
    <property type="term" value="F:peptidase activity"/>
    <property type="evidence" value="ECO:0007669"/>
    <property type="project" value="InterPro"/>
</dbReference>
<evidence type="ECO:0000259" key="16">
    <source>
        <dbReference type="PROSITE" id="PS50929"/>
    </source>
</evidence>
<evidence type="ECO:0000256" key="9">
    <source>
        <dbReference type="ARBA" id="ARBA00023136"/>
    </source>
</evidence>
<dbReference type="GO" id="GO:0034040">
    <property type="term" value="F:ATPase-coupled lipid transmembrane transporter activity"/>
    <property type="evidence" value="ECO:0007669"/>
    <property type="project" value="TreeGrafter"/>
</dbReference>
<accession>A0A437RCE4</accession>
<evidence type="ECO:0000259" key="17">
    <source>
        <dbReference type="PROSITE" id="PS50990"/>
    </source>
</evidence>
<dbReference type="SMART" id="SM00382">
    <property type="entry name" value="AAA"/>
    <property type="match status" value="1"/>
</dbReference>
<keyword evidence="5" id="KW-0354">Hemolysis</keyword>
<keyword evidence="4 14" id="KW-0812">Transmembrane</keyword>
<dbReference type="PROSITE" id="PS00211">
    <property type="entry name" value="ABC_TRANSPORTER_1"/>
    <property type="match status" value="1"/>
</dbReference>
<keyword evidence="3" id="KW-1003">Cell membrane</keyword>
<evidence type="ECO:0000256" key="2">
    <source>
        <dbReference type="ARBA" id="ARBA00022448"/>
    </source>
</evidence>
<comment type="subcellular location">
    <subcellularLocation>
        <location evidence="1">Cell membrane</location>
        <topology evidence="1">Multi-pass membrane protein</topology>
    </subcellularLocation>
</comment>
<dbReference type="CDD" id="cd18587">
    <property type="entry name" value="ABC_6TM_LapB_like"/>
    <property type="match status" value="1"/>
</dbReference>
<dbReference type="GO" id="GO:0140359">
    <property type="term" value="F:ABC-type transporter activity"/>
    <property type="evidence" value="ECO:0007669"/>
    <property type="project" value="InterPro"/>
</dbReference>
<dbReference type="InterPro" id="IPR017750">
    <property type="entry name" value="ATPase_T1SS"/>
</dbReference>
<dbReference type="FunFam" id="3.40.50.300:FF:000299">
    <property type="entry name" value="ABC transporter ATP-binding protein/permease"/>
    <property type="match status" value="1"/>
</dbReference>
<keyword evidence="8 14" id="KW-1133">Transmembrane helix</keyword>
<dbReference type="InterPro" id="IPR027417">
    <property type="entry name" value="P-loop_NTPase"/>
</dbReference>
<protein>
    <recommendedName>
        <fullName evidence="12">Cyclolysin secretion/processing ATP-binding protein CyaB</fullName>
    </recommendedName>
</protein>
<keyword evidence="19" id="KW-1185">Reference proteome</keyword>
<dbReference type="PANTHER" id="PTHR24221:SF248">
    <property type="entry name" value="ABC TRANSPORTER TRANSMEMBRANE REGION"/>
    <property type="match status" value="1"/>
</dbReference>
<feature type="domain" description="Peptidase C39" evidence="17">
    <location>
        <begin position="22"/>
        <end position="142"/>
    </location>
</feature>
<dbReference type="Pfam" id="PF00005">
    <property type="entry name" value="ABC_tran"/>
    <property type="match status" value="1"/>
</dbReference>
<dbReference type="GO" id="GO:0031640">
    <property type="term" value="P:killing of cells of another organism"/>
    <property type="evidence" value="ECO:0007669"/>
    <property type="project" value="UniProtKB-KW"/>
</dbReference>
<evidence type="ECO:0000256" key="4">
    <source>
        <dbReference type="ARBA" id="ARBA00022692"/>
    </source>
</evidence>
<dbReference type="Proteomes" id="UP000285575">
    <property type="component" value="Unassembled WGS sequence"/>
</dbReference>
<feature type="transmembrane region" description="Helical" evidence="14">
    <location>
        <begin position="210"/>
        <end position="229"/>
    </location>
</feature>
<dbReference type="Pfam" id="PF00664">
    <property type="entry name" value="ABC_membrane"/>
    <property type="match status" value="1"/>
</dbReference>
<dbReference type="Gene3D" id="1.20.1560.10">
    <property type="entry name" value="ABC transporter type 1, transmembrane domain"/>
    <property type="match status" value="1"/>
</dbReference>
<dbReference type="AlphaFoldDB" id="A0A437RCE4"/>
<dbReference type="InterPro" id="IPR017871">
    <property type="entry name" value="ABC_transporter-like_CS"/>
</dbReference>
<evidence type="ECO:0000256" key="3">
    <source>
        <dbReference type="ARBA" id="ARBA00022475"/>
    </source>
</evidence>
<dbReference type="OrthoDB" id="8554730at2"/>
<evidence type="ECO:0000256" key="1">
    <source>
        <dbReference type="ARBA" id="ARBA00004651"/>
    </source>
</evidence>
<feature type="domain" description="ABC transporter" evidence="15">
    <location>
        <begin position="494"/>
        <end position="740"/>
    </location>
</feature>
<keyword evidence="9 14" id="KW-0472">Membrane</keyword>
<evidence type="ECO:0000256" key="7">
    <source>
        <dbReference type="ARBA" id="ARBA00022840"/>
    </source>
</evidence>
<dbReference type="InterPro" id="IPR011527">
    <property type="entry name" value="ABC1_TM_dom"/>
</dbReference>
<proteinExistence type="inferred from homology"/>
<dbReference type="Gene3D" id="3.40.50.300">
    <property type="entry name" value="P-loop containing nucleotide triphosphate hydrolases"/>
    <property type="match status" value="1"/>
</dbReference>
<evidence type="ECO:0000256" key="12">
    <source>
        <dbReference type="ARBA" id="ARBA00072252"/>
    </source>
</evidence>
<evidence type="ECO:0000256" key="8">
    <source>
        <dbReference type="ARBA" id="ARBA00022989"/>
    </source>
</evidence>
<evidence type="ECO:0000256" key="13">
    <source>
        <dbReference type="SAM" id="MobiDB-lite"/>
    </source>
</evidence>
<keyword evidence="2" id="KW-0813">Transport</keyword>
<dbReference type="InterPro" id="IPR003593">
    <property type="entry name" value="AAA+_ATPase"/>
</dbReference>
<evidence type="ECO:0000313" key="18">
    <source>
        <dbReference type="EMBL" id="RVU44367.1"/>
    </source>
</evidence>
<dbReference type="Gene3D" id="3.90.70.10">
    <property type="entry name" value="Cysteine proteinases"/>
    <property type="match status" value="1"/>
</dbReference>
<dbReference type="InterPro" id="IPR036640">
    <property type="entry name" value="ABC1_TM_sf"/>
</dbReference>
<dbReference type="NCBIfam" id="TIGR03375">
    <property type="entry name" value="type_I_sec_LssB"/>
    <property type="match status" value="1"/>
</dbReference>
<dbReference type="SUPFAM" id="SSF90123">
    <property type="entry name" value="ABC transporter transmembrane region"/>
    <property type="match status" value="1"/>
</dbReference>
<dbReference type="RefSeq" id="WP_128229914.1">
    <property type="nucleotide sequence ID" value="NZ_SACR01000005.1"/>
</dbReference>
<comment type="function">
    <text evidence="10">Involved in the export of calmodulin-sensitive adenylate cyclase-hemolysin (cyclolysin).</text>
</comment>
<organism evidence="18 19">
    <name type="scientific">Rubrivivax rivuli</name>
    <dbReference type="NCBI Taxonomy" id="1862385"/>
    <lineage>
        <taxon>Bacteria</taxon>
        <taxon>Pseudomonadati</taxon>
        <taxon>Pseudomonadota</taxon>
        <taxon>Betaproteobacteria</taxon>
        <taxon>Burkholderiales</taxon>
        <taxon>Sphaerotilaceae</taxon>
        <taxon>Rubrivivax</taxon>
    </lineage>
</organism>
<gene>
    <name evidence="18" type="ORF">EOE66_16950</name>
</gene>
<comment type="similarity">
    <text evidence="11">Belongs to the ABC transporter superfamily. Cyclolysin exporter (TC 3.A.1.109.2) family.</text>
</comment>
<keyword evidence="7" id="KW-0067">ATP-binding</keyword>
<dbReference type="PROSITE" id="PS50990">
    <property type="entry name" value="PEPTIDASE_C39"/>
    <property type="match status" value="1"/>
</dbReference>
<dbReference type="SUPFAM" id="SSF52540">
    <property type="entry name" value="P-loop containing nucleoside triphosphate hydrolases"/>
    <property type="match status" value="1"/>
</dbReference>
<dbReference type="PROSITE" id="PS50893">
    <property type="entry name" value="ABC_TRANSPORTER_2"/>
    <property type="match status" value="1"/>
</dbReference>
<evidence type="ECO:0000256" key="5">
    <source>
        <dbReference type="ARBA" id="ARBA00022735"/>
    </source>
</evidence>
<feature type="transmembrane region" description="Helical" evidence="14">
    <location>
        <begin position="182"/>
        <end position="204"/>
    </location>
</feature>
<keyword evidence="6" id="KW-0547">Nucleotide-binding</keyword>
<dbReference type="InterPro" id="IPR039421">
    <property type="entry name" value="Type_1_exporter"/>
</dbReference>
<evidence type="ECO:0000259" key="15">
    <source>
        <dbReference type="PROSITE" id="PS50893"/>
    </source>
</evidence>